<dbReference type="InterPro" id="IPR036390">
    <property type="entry name" value="WH_DNA-bd_sf"/>
</dbReference>
<reference evidence="1 2" key="1">
    <citation type="submission" date="2011-01" db="EMBL/GenBank/DDBJ databases">
        <authorList>
            <person name="Weinstock G."/>
            <person name="Sodergren E."/>
            <person name="Clifton S."/>
            <person name="Fulton L."/>
            <person name="Fulton B."/>
            <person name="Courtney L."/>
            <person name="Fronick C."/>
            <person name="Harrison M."/>
            <person name="Strong C."/>
            <person name="Farmer C."/>
            <person name="Delahaunty K."/>
            <person name="Markovic C."/>
            <person name="Hall O."/>
            <person name="Minx P."/>
            <person name="Tomlinson C."/>
            <person name="Mitreva M."/>
            <person name="Hou S."/>
            <person name="Chen J."/>
            <person name="Wollam A."/>
            <person name="Pepin K.H."/>
            <person name="Johnson M."/>
            <person name="Bhonagiri V."/>
            <person name="Zhang X."/>
            <person name="Suruliraj S."/>
            <person name="Warren W."/>
            <person name="Chinwalla A."/>
            <person name="Mardis E.R."/>
            <person name="Wilson R.K."/>
        </authorList>
    </citation>
    <scope>NUCLEOTIDE SEQUENCE [LARGE SCALE GENOMIC DNA]</scope>
    <source>
        <strain evidence="2">DSM 22608 / JCM 16073 / KCTC 15190 / YIT 12066</strain>
    </source>
</reference>
<dbReference type="Gene3D" id="1.10.10.10">
    <property type="entry name" value="Winged helix-like DNA-binding domain superfamily/Winged helix DNA-binding domain"/>
    <property type="match status" value="1"/>
</dbReference>
<dbReference type="AlphaFoldDB" id="E8LJV6"/>
<gene>
    <name evidence="1" type="ORF">HMPREF9444_00992</name>
</gene>
<proteinExistence type="predicted"/>
<evidence type="ECO:0000313" key="2">
    <source>
        <dbReference type="Proteomes" id="UP000018458"/>
    </source>
</evidence>
<dbReference type="STRING" id="762983.HMPREF9444_00992"/>
<evidence type="ECO:0000313" key="1">
    <source>
        <dbReference type="EMBL" id="EFY07186.1"/>
    </source>
</evidence>
<sequence length="46" mass="5122">MSKAPGYTMPQLAARLKVSRKTVAERLKKLKEKGMIDRAGSARQGY</sequence>
<dbReference type="Proteomes" id="UP000018458">
    <property type="component" value="Unassembled WGS sequence"/>
</dbReference>
<accession>E8LJV6</accession>
<name>E8LJV6_SUCHY</name>
<dbReference type="SUPFAM" id="SSF46785">
    <property type="entry name" value="Winged helix' DNA-binding domain"/>
    <property type="match status" value="1"/>
</dbReference>
<evidence type="ECO:0008006" key="3">
    <source>
        <dbReference type="Google" id="ProtNLM"/>
    </source>
</evidence>
<dbReference type="HOGENOM" id="CLU_3189843_0_0_6"/>
<dbReference type="EMBL" id="AEVO01000048">
    <property type="protein sequence ID" value="EFY07186.1"/>
    <property type="molecule type" value="Genomic_DNA"/>
</dbReference>
<dbReference type="InterPro" id="IPR036388">
    <property type="entry name" value="WH-like_DNA-bd_sf"/>
</dbReference>
<protein>
    <recommendedName>
        <fullName evidence="3">Helix-turn-helix type 11 domain-containing protein</fullName>
    </recommendedName>
</protein>
<keyword evidence="2" id="KW-1185">Reference proteome</keyword>
<comment type="caution">
    <text evidence="1">The sequence shown here is derived from an EMBL/GenBank/DDBJ whole genome shotgun (WGS) entry which is preliminary data.</text>
</comment>
<dbReference type="Pfam" id="PF13412">
    <property type="entry name" value="HTH_24"/>
    <property type="match status" value="1"/>
</dbReference>
<dbReference type="RefSeq" id="WP_009143194.1">
    <property type="nucleotide sequence ID" value="NZ_GL830985.1"/>
</dbReference>
<organism evidence="1 2">
    <name type="scientific">Succinatimonas hippei (strain DSM 22608 / JCM 16073 / KCTC 15190 / YIT 12066)</name>
    <dbReference type="NCBI Taxonomy" id="762983"/>
    <lineage>
        <taxon>Bacteria</taxon>
        <taxon>Pseudomonadati</taxon>
        <taxon>Pseudomonadota</taxon>
        <taxon>Gammaproteobacteria</taxon>
        <taxon>Aeromonadales</taxon>
        <taxon>Succinivibrionaceae</taxon>
        <taxon>Succinatimonas</taxon>
    </lineage>
</organism>